<dbReference type="AlphaFoldDB" id="A0A4V3HEE2"/>
<sequence>MKKQLKCQMTVVILTLACASSSPVFARDSIGSYAIEPALKSEPGKVGDDVALYFAGQKHAVVAKSFGEFATNKKTNAFGKSDETACQHVFLSAVLELQERARKEGANAVINIKSNYKNELRESATEFTCGAGAMVAGVALKGDVVTLKK</sequence>
<dbReference type="PROSITE" id="PS51257">
    <property type="entry name" value="PROKAR_LIPOPROTEIN"/>
    <property type="match status" value="1"/>
</dbReference>
<proteinExistence type="predicted"/>
<dbReference type="EMBL" id="SORE01000013">
    <property type="protein sequence ID" value="TDY46428.1"/>
    <property type="molecule type" value="Genomic_DNA"/>
</dbReference>
<organism evidence="2 3">
    <name type="scientific">Paraburkholderia rhizosphaerae</name>
    <dbReference type="NCBI Taxonomy" id="480658"/>
    <lineage>
        <taxon>Bacteria</taxon>
        <taxon>Pseudomonadati</taxon>
        <taxon>Pseudomonadota</taxon>
        <taxon>Betaproteobacteria</taxon>
        <taxon>Burkholderiales</taxon>
        <taxon>Burkholderiaceae</taxon>
        <taxon>Paraburkholderia</taxon>
    </lineage>
</organism>
<evidence type="ECO:0000313" key="3">
    <source>
        <dbReference type="Proteomes" id="UP000295509"/>
    </source>
</evidence>
<protein>
    <recommendedName>
        <fullName evidence="4">Excinuclease ABC subunit A</fullName>
    </recommendedName>
</protein>
<evidence type="ECO:0000313" key="2">
    <source>
        <dbReference type="EMBL" id="TDY46428.1"/>
    </source>
</evidence>
<keyword evidence="3" id="KW-1185">Reference proteome</keyword>
<name>A0A4V3HEE2_9BURK</name>
<evidence type="ECO:0000256" key="1">
    <source>
        <dbReference type="SAM" id="SignalP"/>
    </source>
</evidence>
<feature type="signal peptide" evidence="1">
    <location>
        <begin position="1"/>
        <end position="26"/>
    </location>
</feature>
<feature type="chain" id="PRO_5020191692" description="Excinuclease ABC subunit A" evidence="1">
    <location>
        <begin position="27"/>
        <end position="149"/>
    </location>
</feature>
<dbReference type="RefSeq" id="WP_208327915.1">
    <property type="nucleotide sequence ID" value="NZ_JBHLUW010000022.1"/>
</dbReference>
<gene>
    <name evidence="2" type="ORF">BX592_11351</name>
</gene>
<comment type="caution">
    <text evidence="2">The sequence shown here is derived from an EMBL/GenBank/DDBJ whole genome shotgun (WGS) entry which is preliminary data.</text>
</comment>
<dbReference type="SUPFAM" id="SSF117782">
    <property type="entry name" value="YbjQ-like"/>
    <property type="match status" value="1"/>
</dbReference>
<accession>A0A4V3HEE2</accession>
<dbReference type="InterPro" id="IPR035439">
    <property type="entry name" value="UPF0145_dom_sf"/>
</dbReference>
<dbReference type="Proteomes" id="UP000295509">
    <property type="component" value="Unassembled WGS sequence"/>
</dbReference>
<keyword evidence="1" id="KW-0732">Signal</keyword>
<reference evidence="2 3" key="1">
    <citation type="submission" date="2019-03" db="EMBL/GenBank/DDBJ databases">
        <title>Genomic Encyclopedia of Type Strains, Phase III (KMG-III): the genomes of soil and plant-associated and newly described type strains.</title>
        <authorList>
            <person name="Whitman W."/>
        </authorList>
    </citation>
    <scope>NUCLEOTIDE SEQUENCE [LARGE SCALE GENOMIC DNA]</scope>
    <source>
        <strain evidence="2 3">LMG 29544</strain>
    </source>
</reference>
<evidence type="ECO:0008006" key="4">
    <source>
        <dbReference type="Google" id="ProtNLM"/>
    </source>
</evidence>
<dbReference type="Gene3D" id="3.30.110.70">
    <property type="entry name" value="Hypothetical protein apc22750. Chain B"/>
    <property type="match status" value="1"/>
</dbReference>